<keyword evidence="1" id="KW-0812">Transmembrane</keyword>
<accession>G9ZNG6</accession>
<protein>
    <submittedName>
        <fullName evidence="2">Uncharacterized protein</fullName>
    </submittedName>
</protein>
<reference evidence="2 3" key="1">
    <citation type="submission" date="2011-09" db="EMBL/GenBank/DDBJ databases">
        <authorList>
            <person name="Weinstock G."/>
            <person name="Sodergren E."/>
            <person name="Clifton S."/>
            <person name="Fulton L."/>
            <person name="Fulton B."/>
            <person name="Courtney L."/>
            <person name="Fronick C."/>
            <person name="Harrison M."/>
            <person name="Strong C."/>
            <person name="Farmer C."/>
            <person name="Delahaunty K."/>
            <person name="Markovic C."/>
            <person name="Hall O."/>
            <person name="Minx P."/>
            <person name="Tomlinson C."/>
            <person name="Mitreva M."/>
            <person name="Hou S."/>
            <person name="Chen J."/>
            <person name="Wollam A."/>
            <person name="Pepin K.H."/>
            <person name="Johnson M."/>
            <person name="Bhonagiri V."/>
            <person name="Zhang X."/>
            <person name="Suruliraj S."/>
            <person name="Warren W."/>
            <person name="Chinwalla A."/>
            <person name="Mardis E.R."/>
            <person name="Wilson R.K."/>
        </authorList>
    </citation>
    <scope>NUCLEOTIDE SEQUENCE [LARGE SCALE GENOMIC DNA]</scope>
    <source>
        <strain evidence="2 3">F0439</strain>
    </source>
</reference>
<evidence type="ECO:0000256" key="1">
    <source>
        <dbReference type="SAM" id="Phobius"/>
    </source>
</evidence>
<dbReference type="HOGENOM" id="CLU_2683243_0_0_9"/>
<dbReference type="EMBL" id="AGEY01000054">
    <property type="protein sequence ID" value="EHL98947.1"/>
    <property type="molecule type" value="Genomic_DNA"/>
</dbReference>
<gene>
    <name evidence="2" type="ORF">HMPREF9103_01269</name>
</gene>
<dbReference type="STRING" id="797515.HMPREF9103_01269"/>
<dbReference type="Proteomes" id="UP000004625">
    <property type="component" value="Unassembled WGS sequence"/>
</dbReference>
<evidence type="ECO:0000313" key="3">
    <source>
        <dbReference type="Proteomes" id="UP000004625"/>
    </source>
</evidence>
<keyword evidence="1" id="KW-0472">Membrane</keyword>
<dbReference type="AlphaFoldDB" id="G9ZNG6"/>
<name>G9ZNG6_9LACO</name>
<keyword evidence="3" id="KW-1185">Reference proteome</keyword>
<dbReference type="PATRIC" id="fig|797515.3.peg.1184"/>
<comment type="caution">
    <text evidence="2">The sequence shown here is derived from an EMBL/GenBank/DDBJ whole genome shotgun (WGS) entry which is preliminary data.</text>
</comment>
<feature type="transmembrane region" description="Helical" evidence="1">
    <location>
        <begin position="12"/>
        <end position="30"/>
    </location>
</feature>
<organism evidence="2 3">
    <name type="scientific">Lentilactobacillus parafarraginis F0439</name>
    <dbReference type="NCBI Taxonomy" id="797515"/>
    <lineage>
        <taxon>Bacteria</taxon>
        <taxon>Bacillati</taxon>
        <taxon>Bacillota</taxon>
        <taxon>Bacilli</taxon>
        <taxon>Lactobacillales</taxon>
        <taxon>Lactobacillaceae</taxon>
        <taxon>Lentilactobacillus</taxon>
    </lineage>
</organism>
<feature type="transmembrane region" description="Helical" evidence="1">
    <location>
        <begin position="42"/>
        <end position="64"/>
    </location>
</feature>
<evidence type="ECO:0000313" key="2">
    <source>
        <dbReference type="EMBL" id="EHL98947.1"/>
    </source>
</evidence>
<sequence length="74" mass="8570">MRLALSRWINIMEIVSVLLIVIIFIIGGLVDFIRTGDYLWASYFKSFFEGIMSSGLFFVVIELIQLKVDSKKKH</sequence>
<proteinExistence type="predicted"/>
<keyword evidence="1" id="KW-1133">Transmembrane helix</keyword>
<dbReference type="RefSeq" id="WP_008212230.1">
    <property type="nucleotide sequence ID" value="NZ_JH414951.1"/>
</dbReference>